<dbReference type="Pfam" id="PF13639">
    <property type="entry name" value="zf-RING_2"/>
    <property type="match status" value="1"/>
</dbReference>
<keyword evidence="3" id="KW-0812">Transmembrane</keyword>
<evidence type="ECO:0000313" key="5">
    <source>
        <dbReference type="EMBL" id="GMH04615.1"/>
    </source>
</evidence>
<feature type="transmembrane region" description="Helical" evidence="3">
    <location>
        <begin position="271"/>
        <end position="299"/>
    </location>
</feature>
<feature type="transmembrane region" description="Helical" evidence="3">
    <location>
        <begin position="109"/>
        <end position="129"/>
    </location>
</feature>
<evidence type="ECO:0000259" key="4">
    <source>
        <dbReference type="PROSITE" id="PS50089"/>
    </source>
</evidence>
<organism evidence="5 6">
    <name type="scientific">Nepenthes gracilis</name>
    <name type="common">Slender pitcher plant</name>
    <dbReference type="NCBI Taxonomy" id="150966"/>
    <lineage>
        <taxon>Eukaryota</taxon>
        <taxon>Viridiplantae</taxon>
        <taxon>Streptophyta</taxon>
        <taxon>Embryophyta</taxon>
        <taxon>Tracheophyta</taxon>
        <taxon>Spermatophyta</taxon>
        <taxon>Magnoliopsida</taxon>
        <taxon>eudicotyledons</taxon>
        <taxon>Gunneridae</taxon>
        <taxon>Pentapetalae</taxon>
        <taxon>Caryophyllales</taxon>
        <taxon>Nepenthaceae</taxon>
        <taxon>Nepenthes</taxon>
    </lineage>
</organism>
<protein>
    <recommendedName>
        <fullName evidence="4">RING-type domain-containing protein</fullName>
    </recommendedName>
</protein>
<keyword evidence="3" id="KW-0472">Membrane</keyword>
<feature type="region of interest" description="Disordered" evidence="2">
    <location>
        <begin position="1"/>
        <end position="64"/>
    </location>
</feature>
<evidence type="ECO:0000313" key="6">
    <source>
        <dbReference type="Proteomes" id="UP001279734"/>
    </source>
</evidence>
<evidence type="ECO:0000256" key="2">
    <source>
        <dbReference type="SAM" id="MobiDB-lite"/>
    </source>
</evidence>
<dbReference type="Gene3D" id="3.30.40.10">
    <property type="entry name" value="Zinc/RING finger domain, C3HC4 (zinc finger)"/>
    <property type="match status" value="1"/>
</dbReference>
<sequence>MVDSSQETTQDQTDQYPLLRERCDSNVNHEHAIHIERGGEASSSSSPDLECSRGLSPSNHADRPMSIHQAPISRFSLPSPDRTNSRSFPFVSRSEEFGHRRWTPFNSSFCISLEILFTLGQIIASIVVLCLSRHEHPRTPLFAWAVGYTAGCVVSLPVLCWRYLLRSHITEQGAAQLNQDSPEQNSVSDPSSYITITLNQSSDHEDQSRATYNGQVMRIANPRLSLLGDQLKMALDCFFAVWFVVGNVWIFGERSSVSEAPNLYRLCMAYLTLSCIGYAMPFILCVVICCCLPCIISFLGIREDQNHIRGASDESINALPTYNFKSKKQESGGTLETDADEGGEEGGIVGVGTEKERAISGEDSVCCICLARYVDEDELRELPCSHFFHAACVDRWLRINASCPLCKCAIDERNDYSPSLTNSVQQT</sequence>
<feature type="transmembrane region" description="Helical" evidence="3">
    <location>
        <begin position="141"/>
        <end position="164"/>
    </location>
</feature>
<proteinExistence type="predicted"/>
<comment type="caution">
    <text evidence="5">The sequence shown here is derived from an EMBL/GenBank/DDBJ whole genome shotgun (WGS) entry which is preliminary data.</text>
</comment>
<reference evidence="5" key="1">
    <citation type="submission" date="2023-05" db="EMBL/GenBank/DDBJ databases">
        <title>Nepenthes gracilis genome sequencing.</title>
        <authorList>
            <person name="Fukushima K."/>
        </authorList>
    </citation>
    <scope>NUCLEOTIDE SEQUENCE</scope>
    <source>
        <strain evidence="5">SING2019-196</strain>
    </source>
</reference>
<keyword evidence="6" id="KW-1185">Reference proteome</keyword>
<feature type="compositionally biased region" description="Basic and acidic residues" evidence="2">
    <location>
        <begin position="19"/>
        <end position="39"/>
    </location>
</feature>
<dbReference type="InterPro" id="IPR001841">
    <property type="entry name" value="Znf_RING"/>
</dbReference>
<dbReference type="InterPro" id="IPR013083">
    <property type="entry name" value="Znf_RING/FYVE/PHD"/>
</dbReference>
<dbReference type="SUPFAM" id="SSF57850">
    <property type="entry name" value="RING/U-box"/>
    <property type="match status" value="1"/>
</dbReference>
<keyword evidence="1" id="KW-0863">Zinc-finger</keyword>
<dbReference type="EMBL" id="BSYO01000005">
    <property type="protein sequence ID" value="GMH04615.1"/>
    <property type="molecule type" value="Genomic_DNA"/>
</dbReference>
<feature type="domain" description="RING-type" evidence="4">
    <location>
        <begin position="366"/>
        <end position="407"/>
    </location>
</feature>
<feature type="region of interest" description="Disordered" evidence="2">
    <location>
        <begin position="328"/>
        <end position="347"/>
    </location>
</feature>
<gene>
    <name evidence="5" type="ORF">Nepgr_006455</name>
</gene>
<keyword evidence="1" id="KW-0479">Metal-binding</keyword>
<name>A0AAD3S573_NEPGR</name>
<evidence type="ECO:0000256" key="1">
    <source>
        <dbReference type="PROSITE-ProRule" id="PRU00175"/>
    </source>
</evidence>
<dbReference type="PANTHER" id="PTHR46225">
    <property type="entry name" value="C3H4 TYPE ZINC FINGER PROTEIN"/>
    <property type="match status" value="1"/>
</dbReference>
<dbReference type="GO" id="GO:0008270">
    <property type="term" value="F:zinc ion binding"/>
    <property type="evidence" value="ECO:0007669"/>
    <property type="project" value="UniProtKB-KW"/>
</dbReference>
<dbReference type="PROSITE" id="PS50089">
    <property type="entry name" value="ZF_RING_2"/>
    <property type="match status" value="1"/>
</dbReference>
<dbReference type="Proteomes" id="UP001279734">
    <property type="component" value="Unassembled WGS sequence"/>
</dbReference>
<feature type="transmembrane region" description="Helical" evidence="3">
    <location>
        <begin position="233"/>
        <end position="251"/>
    </location>
</feature>
<accession>A0AAD3S573</accession>
<dbReference type="SMART" id="SM00184">
    <property type="entry name" value="RING"/>
    <property type="match status" value="1"/>
</dbReference>
<evidence type="ECO:0000256" key="3">
    <source>
        <dbReference type="SAM" id="Phobius"/>
    </source>
</evidence>
<dbReference type="AlphaFoldDB" id="A0AAD3S573"/>
<dbReference type="PANTHER" id="PTHR46225:SF2">
    <property type="entry name" value="C3H4 TYPE ZINC FINGER PROTEIN"/>
    <property type="match status" value="1"/>
</dbReference>
<keyword evidence="3" id="KW-1133">Transmembrane helix</keyword>
<keyword evidence="1" id="KW-0862">Zinc</keyword>
<feature type="compositionally biased region" description="Low complexity" evidence="2">
    <location>
        <begin position="1"/>
        <end position="15"/>
    </location>
</feature>